<evidence type="ECO:0000259" key="11">
    <source>
        <dbReference type="PROSITE" id="PS51547"/>
    </source>
</evidence>
<dbReference type="Proteomes" id="UP001591681">
    <property type="component" value="Unassembled WGS sequence"/>
</dbReference>
<dbReference type="CDD" id="cd04012">
    <property type="entry name" value="C2A_PI3K_class_II"/>
    <property type="match status" value="1"/>
</dbReference>
<dbReference type="GO" id="GO:0005524">
    <property type="term" value="F:ATP binding"/>
    <property type="evidence" value="ECO:0007669"/>
    <property type="project" value="UniProtKB-KW"/>
</dbReference>
<dbReference type="InterPro" id="IPR001263">
    <property type="entry name" value="PI3K_accessory_dom"/>
</dbReference>
<evidence type="ECO:0000256" key="7">
    <source>
        <dbReference type="ARBA" id="ARBA00029297"/>
    </source>
</evidence>
<keyword evidence="13" id="KW-1185">Reference proteome</keyword>
<dbReference type="InterPro" id="IPR036940">
    <property type="entry name" value="PI3/4_kinase_cat_sf"/>
</dbReference>
<evidence type="ECO:0000259" key="10">
    <source>
        <dbReference type="PROSITE" id="PS51545"/>
    </source>
</evidence>
<dbReference type="InterPro" id="IPR016024">
    <property type="entry name" value="ARM-type_fold"/>
</dbReference>
<feature type="domain" description="C2" evidence="8">
    <location>
        <begin position="1262"/>
        <end position="1381"/>
    </location>
</feature>
<feature type="domain" description="C2 PI3K-type" evidence="11">
    <location>
        <begin position="433"/>
        <end position="600"/>
    </location>
</feature>
<dbReference type="PROSITE" id="PS50290">
    <property type="entry name" value="PI3_4_KINASE_3"/>
    <property type="match status" value="1"/>
</dbReference>
<dbReference type="PROSITE" id="PS51545">
    <property type="entry name" value="PIK_HELICAL"/>
    <property type="match status" value="1"/>
</dbReference>
<feature type="domain" description="PI3K/PI4K catalytic" evidence="9">
    <location>
        <begin position="841"/>
        <end position="1119"/>
    </location>
</feature>
<dbReference type="PROSITE" id="PS00916">
    <property type="entry name" value="PI3_4_KINASE_2"/>
    <property type="match status" value="1"/>
</dbReference>
<dbReference type="InterPro" id="IPR036871">
    <property type="entry name" value="PX_dom_sf"/>
</dbReference>
<feature type="domain" description="PIK helical" evidence="10">
    <location>
        <begin position="596"/>
        <end position="772"/>
    </location>
</feature>
<evidence type="ECO:0000256" key="4">
    <source>
        <dbReference type="ARBA" id="ARBA00022777"/>
    </source>
</evidence>
<dbReference type="Gene3D" id="3.30.1010.10">
    <property type="entry name" value="Phosphatidylinositol 3-kinase Catalytic Subunit, Chain A, domain 4"/>
    <property type="match status" value="1"/>
</dbReference>
<comment type="catalytic activity">
    <reaction evidence="7">
        <text>a 1,2-diacyl-sn-glycero-3-phospho-(1D-myo-inositol 4-phosphate) + ATP = a 1,2-diacyl-sn-glycero-3-phospho-(1D-myo-inositol-3,4-bisphosphate) + ADP + H(+)</text>
        <dbReference type="Rhea" id="RHEA:18373"/>
        <dbReference type="ChEBI" id="CHEBI:15378"/>
        <dbReference type="ChEBI" id="CHEBI:30616"/>
        <dbReference type="ChEBI" id="CHEBI:57658"/>
        <dbReference type="ChEBI" id="CHEBI:58178"/>
        <dbReference type="ChEBI" id="CHEBI:456216"/>
        <dbReference type="EC" id="2.7.1.154"/>
    </reaction>
    <physiologicalReaction direction="left-to-right" evidence="7">
        <dbReference type="Rhea" id="RHEA:18374"/>
    </physiologicalReaction>
</comment>
<dbReference type="PROSITE" id="PS50004">
    <property type="entry name" value="C2"/>
    <property type="match status" value="1"/>
</dbReference>
<dbReference type="SMART" id="SM00145">
    <property type="entry name" value="PI3Ka"/>
    <property type="match status" value="1"/>
</dbReference>
<dbReference type="Gene3D" id="1.10.1070.11">
    <property type="entry name" value="Phosphatidylinositol 3-/4-kinase, catalytic domain"/>
    <property type="match status" value="1"/>
</dbReference>
<dbReference type="InterPro" id="IPR015433">
    <property type="entry name" value="PI3/4_kinase"/>
</dbReference>
<dbReference type="Gene3D" id="2.60.40.150">
    <property type="entry name" value="C2 domain"/>
    <property type="match status" value="2"/>
</dbReference>
<dbReference type="GO" id="GO:0035005">
    <property type="term" value="F:1-phosphatidylinositol-4-phosphate 3-kinase activity"/>
    <property type="evidence" value="ECO:0007669"/>
    <property type="project" value="UniProtKB-EC"/>
</dbReference>
<dbReference type="FunFam" id="1.10.1070.11:FF:000001">
    <property type="entry name" value="Phosphatidylinositol 4,5-bisphosphate 3-kinase catalytic subunit"/>
    <property type="match status" value="1"/>
</dbReference>
<dbReference type="SUPFAM" id="SSF48371">
    <property type="entry name" value="ARM repeat"/>
    <property type="match status" value="1"/>
</dbReference>
<gene>
    <name evidence="12" type="ORF">ACEWY4_011271</name>
</gene>
<dbReference type="PROSITE" id="PS51547">
    <property type="entry name" value="C2_PI3K"/>
    <property type="match status" value="1"/>
</dbReference>
<protein>
    <recommendedName>
        <fullName evidence="14">Phosphatidylinositol-4-phosphate 3-kinase</fullName>
    </recommendedName>
</protein>
<keyword evidence="3" id="KW-0547">Nucleotide-binding</keyword>
<evidence type="ECO:0000259" key="9">
    <source>
        <dbReference type="PROSITE" id="PS50290"/>
    </source>
</evidence>
<dbReference type="InterPro" id="IPR035892">
    <property type="entry name" value="C2_domain_sf"/>
</dbReference>
<dbReference type="SMART" id="SM00146">
    <property type="entry name" value="PI3Kc"/>
    <property type="match status" value="1"/>
</dbReference>
<evidence type="ECO:0008006" key="14">
    <source>
        <dbReference type="Google" id="ProtNLM"/>
    </source>
</evidence>
<dbReference type="SUPFAM" id="SSF56112">
    <property type="entry name" value="Protein kinase-like (PK-like)"/>
    <property type="match status" value="1"/>
</dbReference>
<dbReference type="SUPFAM" id="SSF64268">
    <property type="entry name" value="PX domain"/>
    <property type="match status" value="1"/>
</dbReference>
<evidence type="ECO:0000313" key="12">
    <source>
        <dbReference type="EMBL" id="KAL2093959.1"/>
    </source>
</evidence>
<evidence type="ECO:0000256" key="5">
    <source>
        <dbReference type="ARBA" id="ARBA00022840"/>
    </source>
</evidence>
<keyword evidence="4" id="KW-0418">Kinase</keyword>
<dbReference type="InterPro" id="IPR002420">
    <property type="entry name" value="PI3K-type_C2_dom"/>
</dbReference>
<evidence type="ECO:0000313" key="13">
    <source>
        <dbReference type="Proteomes" id="UP001591681"/>
    </source>
</evidence>
<dbReference type="InterPro" id="IPR011009">
    <property type="entry name" value="Kinase-like_dom_sf"/>
</dbReference>
<dbReference type="FunFam" id="3.30.1010.10:FF:000001">
    <property type="entry name" value="Phosphatidylinositol 4-phosphate 3-kinase C2 domain-containing subunit beta"/>
    <property type="match status" value="1"/>
</dbReference>
<dbReference type="InterPro" id="IPR000403">
    <property type="entry name" value="PI3/4_kinase_cat_dom"/>
</dbReference>
<accession>A0ABD1K499</accession>
<dbReference type="Pfam" id="PF00454">
    <property type="entry name" value="PI3_PI4_kinase"/>
    <property type="match status" value="1"/>
</dbReference>
<dbReference type="SUPFAM" id="SSF49562">
    <property type="entry name" value="C2 domain (Calcium/lipid-binding domain, CaLB)"/>
    <property type="match status" value="2"/>
</dbReference>
<dbReference type="InterPro" id="IPR018936">
    <property type="entry name" value="PI3/4_kinase_CS"/>
</dbReference>
<keyword evidence="5" id="KW-0067">ATP-binding</keyword>
<name>A0ABD1K499_9TELE</name>
<dbReference type="PANTHER" id="PTHR10048:SF29">
    <property type="entry name" value="PHOSPHATIDYLINOSITOL 3-KINASE C2 DOMAIN-CONTAINING SUBUNIT GAMMA"/>
    <property type="match status" value="1"/>
</dbReference>
<evidence type="ECO:0000256" key="3">
    <source>
        <dbReference type="ARBA" id="ARBA00022741"/>
    </source>
</evidence>
<dbReference type="SMART" id="SM00239">
    <property type="entry name" value="C2"/>
    <property type="match status" value="1"/>
</dbReference>
<evidence type="ECO:0000259" key="8">
    <source>
        <dbReference type="PROSITE" id="PS50004"/>
    </source>
</evidence>
<reference evidence="12 13" key="1">
    <citation type="submission" date="2024-09" db="EMBL/GenBank/DDBJ databases">
        <title>A chromosome-level genome assembly of Gray's grenadier anchovy, Coilia grayii.</title>
        <authorList>
            <person name="Fu Z."/>
        </authorList>
    </citation>
    <scope>NUCLEOTIDE SEQUENCE [LARGE SCALE GENOMIC DNA]</scope>
    <source>
        <strain evidence="12">G4</strain>
        <tissue evidence="12">Muscle</tissue>
    </source>
</reference>
<proteinExistence type="inferred from homology"/>
<dbReference type="GO" id="GO:0016303">
    <property type="term" value="F:1-phosphatidylinositol-3-kinase activity"/>
    <property type="evidence" value="ECO:0007669"/>
    <property type="project" value="UniProtKB-EC"/>
</dbReference>
<dbReference type="Gene3D" id="3.30.1520.10">
    <property type="entry name" value="Phox-like domain"/>
    <property type="match status" value="1"/>
</dbReference>
<comment type="caution">
    <text evidence="12">The sequence shown here is derived from an EMBL/GenBank/DDBJ whole genome shotgun (WGS) entry which is preliminary data.</text>
</comment>
<dbReference type="Pfam" id="PF00613">
    <property type="entry name" value="PI3Ka"/>
    <property type="match status" value="1"/>
</dbReference>
<dbReference type="Gene3D" id="1.25.40.70">
    <property type="entry name" value="Phosphatidylinositol 3-kinase, accessory domain (PIK)"/>
    <property type="match status" value="1"/>
</dbReference>
<sequence>MDTIEQDYFAALRLLEDEESDLYQSLSALSVSQPNFPAAPEISSDPYNHYYETIGDATAPNPPPQPYYMEVLGREDHTEQVHTREAFMPEAGAAIMPPPVPPRRRILSVQPRSSLRPLSWDFTGKNLRMNTSFNLGNSTDDNWTIRLIDSPEGNNIRIACLCASTTTLMCGYPHNDPDCNTGLVWGRVFPLHASLLETAELTFNVCTPWFAQPLPVPTILNRTVLDFVQEICSLLDKPPSSAEQCLMKLCDSEEYLRNDEILGMYESVQKYHKFSLDMPVRIVQLSDVQNRLSRNAEDDRQPFHLNQVLRSACVFNISRLILQERLNCYRKEVNKLLKTQCGDNLNQIVTEVRTICNLLCGVSTVQLEEAIGAVKRITPAMLGPAEMCDTETVLVILHQALEKLLYIFFDNFHSDFRVQDANHNLPSADVSTNTDTLTFSLAALYKLESSWLTSLDSFSLSCSLTYGGKDLCEPITSENISTALSIGNRIRCTRMVVFPIQVRDLPYESMLTFRLQGSKQGKSQELLRWAVLPLYSNKTLICGTTLLSMSMLVEPNTPPSPALADNHRQPSGVILQVEFPELNHWKYERPVAMPGSVLFTEPCLELKKRIAQICEKHCFHFLTENEQALLWSKRHSCNERCCLLHLLLGVAPQWRPQDLTEIYTILEHWNLRTSEEALFLLSDSFQDQTVRSAAVQYFDRVSDAELEEFLPQLVQAVKMEWELDGPLVMLLLKRSLCNIRIAQHLYWLLVDAQEDTQYRGWFSKVMAALKHCCGRVLRQELERENQLVVLLVQTAARIRGSDKAKRKDVLTTEKWKIDNFFKGGMSCRLPLDPAILVTGLDMDACKFYNSNAAPLDVSFITADPLGKNVHVICKTGDNLRQDMLVLQIVRVMNRVWLQEGLDMRMVTYRCLSTGKDQGLVEVVPDAVTLAKIHLEFGLGGVLREDSLEKWFHMRNKTWENYEEAVMNFLHSCAGWCVATFVLGICDRHNDNIMIKHSGHMFHIDFGKIMGNAQKFASIKRDRTPFIFSSEMQHFITGGGEKPQRFHRFVELCCMAYNGLRRRSTLVLSLLQLMLGASMPEMKDLQDLQYVHNNLRPNDSELEATAYFTQKIKESMGSFPVKLNFLIHNMVQIPAKKPPPSPAPVQTGAPSTNIQEAVIQKHNAVKGKDVTFQLRVTIDDGFLISEKTFGQFELIHKQLQKHFIESALPQFPRWFKMSFTAGRKMALLNKYLKELFEGPCKGNEFVCSLFLDGPATTMKDPGSPSKPQIQLLMSYKDKKLSVMVKHLKNIRLPNGSCPDAYVATRLRPDPHNSSKKKTKVVKNNDNPTFNELIEYSNVLSLHDRVLEVTVKSKKTFVGATNIFLGERKMDVEEWYPLGNCPI</sequence>
<dbReference type="Pfam" id="PF00792">
    <property type="entry name" value="PI3K_C2"/>
    <property type="match status" value="1"/>
</dbReference>
<evidence type="ECO:0000256" key="2">
    <source>
        <dbReference type="ARBA" id="ARBA00022679"/>
    </source>
</evidence>
<dbReference type="InterPro" id="IPR042236">
    <property type="entry name" value="PI3K_accessory_sf"/>
</dbReference>
<comment type="similarity">
    <text evidence="1">Belongs to the PI3/PI4-kinase family. Type III PI4K subfamily.</text>
</comment>
<dbReference type="InterPro" id="IPR000008">
    <property type="entry name" value="C2_dom"/>
</dbReference>
<comment type="catalytic activity">
    <reaction evidence="6">
        <text>a 1,2-diacyl-sn-glycero-3-phospho-(1D-myo-inositol) + ATP = a 1,2-diacyl-sn-glycero-3-phospho-(1D-myo-inositol-3-phosphate) + ADP + H(+)</text>
        <dbReference type="Rhea" id="RHEA:12709"/>
        <dbReference type="ChEBI" id="CHEBI:15378"/>
        <dbReference type="ChEBI" id="CHEBI:30616"/>
        <dbReference type="ChEBI" id="CHEBI:57880"/>
        <dbReference type="ChEBI" id="CHEBI:58088"/>
        <dbReference type="ChEBI" id="CHEBI:456216"/>
        <dbReference type="EC" id="2.7.1.137"/>
    </reaction>
    <physiologicalReaction direction="left-to-right" evidence="6">
        <dbReference type="Rhea" id="RHEA:12710"/>
    </physiologicalReaction>
</comment>
<evidence type="ECO:0000256" key="6">
    <source>
        <dbReference type="ARBA" id="ARBA00023985"/>
    </source>
</evidence>
<organism evidence="12 13">
    <name type="scientific">Coilia grayii</name>
    <name type="common">Gray's grenadier anchovy</name>
    <dbReference type="NCBI Taxonomy" id="363190"/>
    <lineage>
        <taxon>Eukaryota</taxon>
        <taxon>Metazoa</taxon>
        <taxon>Chordata</taxon>
        <taxon>Craniata</taxon>
        <taxon>Vertebrata</taxon>
        <taxon>Euteleostomi</taxon>
        <taxon>Actinopterygii</taxon>
        <taxon>Neopterygii</taxon>
        <taxon>Teleostei</taxon>
        <taxon>Clupei</taxon>
        <taxon>Clupeiformes</taxon>
        <taxon>Clupeoidei</taxon>
        <taxon>Engraulidae</taxon>
        <taxon>Coilinae</taxon>
        <taxon>Coilia</taxon>
    </lineage>
</organism>
<dbReference type="Pfam" id="PF00168">
    <property type="entry name" value="C2"/>
    <property type="match status" value="1"/>
</dbReference>
<evidence type="ECO:0000256" key="1">
    <source>
        <dbReference type="ARBA" id="ARBA00006209"/>
    </source>
</evidence>
<dbReference type="PANTHER" id="PTHR10048">
    <property type="entry name" value="PHOSPHATIDYLINOSITOL KINASE"/>
    <property type="match status" value="1"/>
</dbReference>
<keyword evidence="2" id="KW-0808">Transferase</keyword>
<dbReference type="EMBL" id="JBHFQA010000009">
    <property type="protein sequence ID" value="KAL2093959.1"/>
    <property type="molecule type" value="Genomic_DNA"/>
</dbReference>